<name>A0A8H6MX67_9PEZI</name>
<evidence type="ECO:0000256" key="3">
    <source>
        <dbReference type="SAM" id="MobiDB-lite"/>
    </source>
</evidence>
<dbReference type="GO" id="GO:0000976">
    <property type="term" value="F:transcription cis-regulatory region binding"/>
    <property type="evidence" value="ECO:0007669"/>
    <property type="project" value="TreeGrafter"/>
</dbReference>
<dbReference type="AlphaFoldDB" id="A0A8H6MX67"/>
<dbReference type="Proteomes" id="UP000652219">
    <property type="component" value="Unassembled WGS sequence"/>
</dbReference>
<gene>
    <name evidence="5" type="ORF">CSOJ01_05649</name>
</gene>
<dbReference type="Pfam" id="PF11951">
    <property type="entry name" value="Fungal_trans_2"/>
    <property type="match status" value="2"/>
</dbReference>
<dbReference type="GO" id="GO:0005634">
    <property type="term" value="C:nucleus"/>
    <property type="evidence" value="ECO:0007669"/>
    <property type="project" value="UniProtKB-SubCell"/>
</dbReference>
<keyword evidence="6" id="KW-1185">Reference proteome</keyword>
<evidence type="ECO:0000313" key="6">
    <source>
        <dbReference type="Proteomes" id="UP000652219"/>
    </source>
</evidence>
<dbReference type="EMBL" id="WIGN01000073">
    <property type="protein sequence ID" value="KAF6811516.1"/>
    <property type="molecule type" value="Genomic_DNA"/>
</dbReference>
<organism evidence="5 6">
    <name type="scientific">Colletotrichum sojae</name>
    <dbReference type="NCBI Taxonomy" id="2175907"/>
    <lineage>
        <taxon>Eukaryota</taxon>
        <taxon>Fungi</taxon>
        <taxon>Dikarya</taxon>
        <taxon>Ascomycota</taxon>
        <taxon>Pezizomycotina</taxon>
        <taxon>Sordariomycetes</taxon>
        <taxon>Hypocreomycetidae</taxon>
        <taxon>Glomerellales</taxon>
        <taxon>Glomerellaceae</taxon>
        <taxon>Colletotrichum</taxon>
        <taxon>Colletotrichum orchidearum species complex</taxon>
    </lineage>
</organism>
<reference evidence="5 6" key="1">
    <citation type="journal article" date="2020" name="Phytopathology">
        <title>Genome Sequence Resources of Colletotrichum truncatum, C. plurivorum, C. musicola, and C. sojae: Four Species Pathogenic to Soybean (Glycine max).</title>
        <authorList>
            <person name="Rogerio F."/>
            <person name="Boufleur T.R."/>
            <person name="Ciampi-Guillardi M."/>
            <person name="Sukno S.A."/>
            <person name="Thon M.R."/>
            <person name="Massola Junior N.S."/>
            <person name="Baroncelli R."/>
        </authorList>
    </citation>
    <scope>NUCLEOTIDE SEQUENCE [LARGE SCALE GENOMIC DNA]</scope>
    <source>
        <strain evidence="5 6">LFN0009</strain>
    </source>
</reference>
<evidence type="ECO:0000256" key="1">
    <source>
        <dbReference type="ARBA" id="ARBA00004123"/>
    </source>
</evidence>
<evidence type="ECO:0000259" key="4">
    <source>
        <dbReference type="PROSITE" id="PS50048"/>
    </source>
</evidence>
<dbReference type="Pfam" id="PF00172">
    <property type="entry name" value="Zn_clus"/>
    <property type="match status" value="1"/>
</dbReference>
<comment type="caution">
    <text evidence="5">The sequence shown here is derived from an EMBL/GenBank/DDBJ whole genome shotgun (WGS) entry which is preliminary data.</text>
</comment>
<accession>A0A8H6MX67</accession>
<evidence type="ECO:0000313" key="5">
    <source>
        <dbReference type="EMBL" id="KAF6811516.1"/>
    </source>
</evidence>
<dbReference type="PROSITE" id="PS50048">
    <property type="entry name" value="ZN2_CY6_FUNGAL_2"/>
    <property type="match status" value="1"/>
</dbReference>
<dbReference type="PANTHER" id="PTHR37534">
    <property type="entry name" value="TRANSCRIPTIONAL ACTIVATOR PROTEIN UGA3"/>
    <property type="match status" value="1"/>
</dbReference>
<keyword evidence="2" id="KW-0539">Nucleus</keyword>
<evidence type="ECO:0000256" key="2">
    <source>
        <dbReference type="ARBA" id="ARBA00023242"/>
    </source>
</evidence>
<dbReference type="CDD" id="cd00067">
    <property type="entry name" value="GAL4"/>
    <property type="match status" value="1"/>
</dbReference>
<comment type="subcellular location">
    <subcellularLocation>
        <location evidence="1">Nucleus</location>
    </subcellularLocation>
</comment>
<feature type="domain" description="Zn(2)-C6 fungal-type" evidence="4">
    <location>
        <begin position="9"/>
        <end position="37"/>
    </location>
</feature>
<feature type="region of interest" description="Disordered" evidence="3">
    <location>
        <begin position="52"/>
        <end position="111"/>
    </location>
</feature>
<feature type="compositionally biased region" description="Low complexity" evidence="3">
    <location>
        <begin position="67"/>
        <end position="87"/>
    </location>
</feature>
<protein>
    <submittedName>
        <fullName evidence="5">Fungal Zn binuclear cluster domain containing protein</fullName>
    </submittedName>
</protein>
<dbReference type="PANTHER" id="PTHR37534:SF15">
    <property type="entry name" value="ZN(II)2CYS6 TRANSCRIPTION FACTOR (EUROFUNG)"/>
    <property type="match status" value="1"/>
</dbReference>
<dbReference type="SUPFAM" id="SSF57701">
    <property type="entry name" value="Zn2/Cys6 DNA-binding domain"/>
    <property type="match status" value="1"/>
</dbReference>
<dbReference type="InterPro" id="IPR021858">
    <property type="entry name" value="Fun_TF"/>
</dbReference>
<sequence length="472" mass="50934">MTHTRTRTGCLTCRDDGYKCDEGKPTCGRCIRLGKTCKGYGLRVRWRVTADASAGPPKVTKRHSPKSKGAAAAAAAVSSRKTASASSPPTPHRSGPAPGTTLIRNPSSLPPDVTPTDRLLLHHWTTSLAGVVSMASHTQNPFLVHLTPMMLRSDALRYAVSSMAAGHLAVLHCSSSSSSEMRALASRHMLQAVSSLRSTIQAADPQLSLAAILMLQISDRLLGTDSRVDHLAGAKAVIAHSGGPAAWMTPAARFLLSLCFYHDVMSSVSRAAKPLLTGAAGAVAPLEDAQSLARLTELVSVVGAISRMQGQSGPAHRRRGFAIRETLLRAADPVADSDMENTIQAYRHSAVIYLYRVWEDDTSTAPPPKPAHARECIRHLLQVPVSSPSASAHAWPLWTAGCESVDSEPRGLVLQRLKEMYQSRKLPSLLRAQEDMREVWAAKDAARREFGTEDVDCCKVILHNRHREADLV</sequence>
<dbReference type="SMART" id="SM00066">
    <property type="entry name" value="GAL4"/>
    <property type="match status" value="1"/>
</dbReference>
<dbReference type="GO" id="GO:0000981">
    <property type="term" value="F:DNA-binding transcription factor activity, RNA polymerase II-specific"/>
    <property type="evidence" value="ECO:0007669"/>
    <property type="project" value="InterPro"/>
</dbReference>
<dbReference type="Gene3D" id="4.10.240.10">
    <property type="entry name" value="Zn(2)-C6 fungal-type DNA-binding domain"/>
    <property type="match status" value="1"/>
</dbReference>
<dbReference type="GO" id="GO:0045944">
    <property type="term" value="P:positive regulation of transcription by RNA polymerase II"/>
    <property type="evidence" value="ECO:0007669"/>
    <property type="project" value="TreeGrafter"/>
</dbReference>
<dbReference type="InterPro" id="IPR001138">
    <property type="entry name" value="Zn2Cys6_DnaBD"/>
</dbReference>
<proteinExistence type="predicted"/>
<dbReference type="InterPro" id="IPR036864">
    <property type="entry name" value="Zn2-C6_fun-type_DNA-bd_sf"/>
</dbReference>
<dbReference type="GO" id="GO:0008270">
    <property type="term" value="F:zinc ion binding"/>
    <property type="evidence" value="ECO:0007669"/>
    <property type="project" value="InterPro"/>
</dbReference>